<dbReference type="EMBL" id="AZHD01000007">
    <property type="protein sequence ID" value="OAA62036.1"/>
    <property type="molecule type" value="Genomic_DNA"/>
</dbReference>
<evidence type="ECO:0000313" key="5">
    <source>
        <dbReference type="EMBL" id="OAA62036.1"/>
    </source>
</evidence>
<keyword evidence="3" id="KW-0813">Transport</keyword>
<protein>
    <submittedName>
        <fullName evidence="5">Nuclear pore complex subunit</fullName>
    </submittedName>
</protein>
<sequence>MSDATTLEAFQALHRELVAVCEYRNDGLDILNVALEDHAEQFRNLISKKPRKQESRKAVESGKITIKDEDYSINKEFQDYALQLADELDLDEIEAAGLLLDAKDDMVTLGRPLLECGLIQFHQQRKYLLDCMRLCIKLADDPELDPNLQTFFGDYVAENIYVVARPGQPAAPADTQIVPRCMAAMQEIRTWLQKLGDRATAASVLQERLPADVQEMFDFSRMSLLQQHEGVVMIVCGAVGKRHVRRSDFESFLKLLQKWDRYDSLLVHLFPILALHIRIFGSPDGVCDLEEVRKLNDIVVRREDDNAWQLPSLRAAVCAWWVAEYSGWYADDMGIPPGNIDLDKEDGERADLFSDCLEEGALDFILSVSSDVEAKDWQDPTPSGVQLWLQRKCPPLPSDSVPFSDYFRVAVMEQLEGFVDAFISNLPDIIRQLRVEEDEQRQLSQTHEQSLELERFLLIIAHAYEGRPEAAEAFWADPESNLAGFMQWASHRASTPLVSAFCEMLRSVSGNEASANAAHDFLLDEVSTTTSTGRIRKSQSLTWHQIVKELAFFTTRIRSHTGAAPAVTYRGGKPSDEQEEAEPESAIMLGCYLRLIARVSTNSSTARFFLLNDEELMLVATLFGLASLPVPGPLRACVFTALKALLSDKELDMSYNLWECVENFMAGRYIQQPQQQTLANTTTPAHYMDGFFTEIGREFEQPYAFIQLLLVLVTPSSDQSPLNDALPFPETLGATTRIPGIEPYVDFVLGANLGNKQANNTGTKQQQQALRLAALDFAFVCLDTFNEDLILIANETAIPVDNAIATTDLATYVKLHPFARVMEWIYNNSVVEAIFGAIHEEPAEIGNASPDSPLILGIIRAVEIISKILDLQDTYVDLVRQVIRSQADDRRKPVSAAYSYFEEAIANHLGLMVDLGSFCGLGHPTLTLACLKLLEKISTSSKLISAWNPGPGRHAHRNKAVVALEKDGAADVIAGAFVSEMIAPLDPGLEADAPNYSIKTYILDFLYACLQASPDRPTVAHLLLGFKCNVDTLDVGPSFQDRTSLFHNLIRVLFETPFGDEALGMRRWLILLKHKTMRIFQVLWRSPLSSRIVLDDLRENNCAFHLLLREVTAQDAQPWDGLSVLSPAFPTTDASIGFVDFWALRAMTLEYVGMELCSVAQQRLPGLKRRIFDALSGTMANDSGEPMDVVTVFDLYDFLSSNSNAMQWDREPPPLKRLRDVDLRAAVDETATGDAVYDLAKVREIVLLKAAELLKEATYLGDKALEDLRDELHREEAQLLEHLVFMNRKTQLASNLQVVLQSWARLLLVMFEANEFEGAARVTFLLQALQAILPGLEAASTDNPVQAFELARLAEVLLYKLFSDPSDAGGGGSGRQMSSLVSDKLFQLFQICLYATCKWVNNPDLRTVYYNICYRYVAGLLDQAAAAAATAAAAAAAAASATTGGPGSSALVPATAASGWQKAHTAVTVCGERVLNGLCDDAYGSDSTACQTAALVLLGALVRLGAQAHDPHVVATLHRLNFIGVLVDSLRTTLQDARALLHATTINANANANATANGSTVAQRDPQQQAQDAKLALLLQLCQTRDGAAYALHANLFRAVEASGLFAADPELQVAAAAAAAVANNNYNYGNTTMAAKNSAAASLVANTAALAQHYALLVQVARVLGAAVVSRGAHTVQQGRRFLTTHRMLVVHVLKRSAGIGATGGSRALDEQVADLAEAFMVLIAATDFLEFEDETPAQPQKNPARVLFH</sequence>
<dbReference type="Proteomes" id="UP000076874">
    <property type="component" value="Unassembled WGS sequence"/>
</dbReference>
<dbReference type="GO" id="GO:0017056">
    <property type="term" value="F:structural constituent of nuclear pore"/>
    <property type="evidence" value="ECO:0007669"/>
    <property type="project" value="TreeGrafter"/>
</dbReference>
<comment type="subcellular location">
    <subcellularLocation>
        <location evidence="1">Nucleus</location>
    </subcellularLocation>
</comment>
<name>A0A167UYJ8_9HYPO</name>
<dbReference type="Pfam" id="PF11894">
    <property type="entry name" value="Nup192"/>
    <property type="match status" value="1"/>
</dbReference>
<reference evidence="5 6" key="1">
    <citation type="journal article" date="2016" name="Genome Biol. Evol.">
        <title>Divergent and convergent evolution of fungal pathogenicity.</title>
        <authorList>
            <person name="Shang Y."/>
            <person name="Xiao G."/>
            <person name="Zheng P."/>
            <person name="Cen K."/>
            <person name="Zhan S."/>
            <person name="Wang C."/>
        </authorList>
    </citation>
    <scope>NUCLEOTIDE SEQUENCE [LARGE SCALE GENOMIC DNA]</scope>
    <source>
        <strain evidence="5 6">RCEF 264</strain>
    </source>
</reference>
<keyword evidence="6" id="KW-1185">Reference proteome</keyword>
<comment type="caution">
    <text evidence="5">The sequence shown here is derived from an EMBL/GenBank/DDBJ whole genome shotgun (WGS) entry which is preliminary data.</text>
</comment>
<dbReference type="PANTHER" id="PTHR31344">
    <property type="entry name" value="NUCLEAR PORE COMPLEX PROTEIN NUP205"/>
    <property type="match status" value="1"/>
</dbReference>
<evidence type="ECO:0000313" key="6">
    <source>
        <dbReference type="Proteomes" id="UP000076874"/>
    </source>
</evidence>
<dbReference type="OrthoDB" id="2019644at2759"/>
<evidence type="ECO:0000256" key="2">
    <source>
        <dbReference type="ARBA" id="ARBA00005892"/>
    </source>
</evidence>
<dbReference type="GO" id="GO:0006999">
    <property type="term" value="P:nuclear pore organization"/>
    <property type="evidence" value="ECO:0007669"/>
    <property type="project" value="TreeGrafter"/>
</dbReference>
<dbReference type="InterPro" id="IPR021827">
    <property type="entry name" value="Nup186/Nup192/Nup205"/>
</dbReference>
<organism evidence="5 6">
    <name type="scientific">Niveomyces insectorum RCEF 264</name>
    <dbReference type="NCBI Taxonomy" id="1081102"/>
    <lineage>
        <taxon>Eukaryota</taxon>
        <taxon>Fungi</taxon>
        <taxon>Dikarya</taxon>
        <taxon>Ascomycota</taxon>
        <taxon>Pezizomycotina</taxon>
        <taxon>Sordariomycetes</taxon>
        <taxon>Hypocreomycetidae</taxon>
        <taxon>Hypocreales</taxon>
        <taxon>Cordycipitaceae</taxon>
        <taxon>Niveomyces</taxon>
    </lineage>
</organism>
<keyword evidence="4" id="KW-0539">Nucleus</keyword>
<dbReference type="PANTHER" id="PTHR31344:SF0">
    <property type="entry name" value="NUCLEAR PORE COMPLEX PROTEIN NUP205"/>
    <property type="match status" value="1"/>
</dbReference>
<evidence type="ECO:0000256" key="4">
    <source>
        <dbReference type="ARBA" id="ARBA00023242"/>
    </source>
</evidence>
<comment type="similarity">
    <text evidence="2">Belongs to the NUP186/NUP192/NUP205 family.</text>
</comment>
<dbReference type="GO" id="GO:0044611">
    <property type="term" value="C:nuclear pore inner ring"/>
    <property type="evidence" value="ECO:0007669"/>
    <property type="project" value="TreeGrafter"/>
</dbReference>
<dbReference type="STRING" id="1081102.A0A167UYJ8"/>
<proteinExistence type="inferred from homology"/>
<evidence type="ECO:0000256" key="3">
    <source>
        <dbReference type="ARBA" id="ARBA00022448"/>
    </source>
</evidence>
<gene>
    <name evidence="5" type="ORF">SPI_04895</name>
</gene>
<accession>A0A167UYJ8</accession>
<evidence type="ECO:0000256" key="1">
    <source>
        <dbReference type="ARBA" id="ARBA00004123"/>
    </source>
</evidence>